<sequence>MTDPSGDAPRDAQAHRRDSLEAVHADRGRPGTGEGPRERVNRELMELLQELRVAVTGVQVMFAFLLTIPFAAGFGKVDTLGKWLFFVALMGSAFASICFIAPAAQHRVLFRTGSKAMLLRRANTLGIAGAIFLSLAMTAAVALVAKAVLESWPFALFAAAVAGASVWLWLLQPLRSLRHPRGARFDEERPGAAPESPMRSRRKP</sequence>
<feature type="compositionally biased region" description="Basic and acidic residues" evidence="1">
    <location>
        <begin position="8"/>
        <end position="38"/>
    </location>
</feature>
<reference evidence="3 4" key="1">
    <citation type="submission" date="2016-10" db="EMBL/GenBank/DDBJ databases">
        <authorList>
            <person name="de Groot N.N."/>
        </authorList>
    </citation>
    <scope>NUCLEOTIDE SEQUENCE [LARGE SCALE GENOMIC DNA]</scope>
    <source>
        <strain evidence="3 4">CPCC 201354</strain>
    </source>
</reference>
<dbReference type="EMBL" id="FNCN01000013">
    <property type="protein sequence ID" value="SDH28854.1"/>
    <property type="molecule type" value="Genomic_DNA"/>
</dbReference>
<dbReference type="AlphaFoldDB" id="A0A1G8B6U7"/>
<feature type="region of interest" description="Disordered" evidence="1">
    <location>
        <begin position="185"/>
        <end position="204"/>
    </location>
</feature>
<feature type="transmembrane region" description="Helical" evidence="2">
    <location>
        <begin position="125"/>
        <end position="145"/>
    </location>
</feature>
<accession>A0A1G8B6U7</accession>
<evidence type="ECO:0000256" key="2">
    <source>
        <dbReference type="SAM" id="Phobius"/>
    </source>
</evidence>
<evidence type="ECO:0000256" key="1">
    <source>
        <dbReference type="SAM" id="MobiDB-lite"/>
    </source>
</evidence>
<evidence type="ECO:0000313" key="3">
    <source>
        <dbReference type="EMBL" id="SDH28854.1"/>
    </source>
</evidence>
<feature type="transmembrane region" description="Helical" evidence="2">
    <location>
        <begin position="83"/>
        <end position="104"/>
    </location>
</feature>
<name>A0A1G8B6U7_9ACTN</name>
<feature type="region of interest" description="Disordered" evidence="1">
    <location>
        <begin position="1"/>
        <end position="38"/>
    </location>
</feature>
<evidence type="ECO:0000313" key="4">
    <source>
        <dbReference type="Proteomes" id="UP000198923"/>
    </source>
</evidence>
<keyword evidence="2" id="KW-0472">Membrane</keyword>
<proteinExistence type="predicted"/>
<keyword evidence="2" id="KW-1133">Transmembrane helix</keyword>
<gene>
    <name evidence="3" type="ORF">SAMN05421505_113170</name>
</gene>
<dbReference type="STRING" id="504805.SAMN05421505_113170"/>
<protein>
    <submittedName>
        <fullName evidence="3">Uncharacterized protein</fullName>
    </submittedName>
</protein>
<organism evidence="3 4">
    <name type="scientific">Sinosporangium album</name>
    <dbReference type="NCBI Taxonomy" id="504805"/>
    <lineage>
        <taxon>Bacteria</taxon>
        <taxon>Bacillati</taxon>
        <taxon>Actinomycetota</taxon>
        <taxon>Actinomycetes</taxon>
        <taxon>Streptosporangiales</taxon>
        <taxon>Streptosporangiaceae</taxon>
        <taxon>Sinosporangium</taxon>
    </lineage>
</organism>
<dbReference type="InterPro" id="IPR046291">
    <property type="entry name" value="DUF6328"/>
</dbReference>
<keyword evidence="4" id="KW-1185">Reference proteome</keyword>
<dbReference type="Pfam" id="PF19853">
    <property type="entry name" value="DUF6328"/>
    <property type="match status" value="1"/>
</dbReference>
<feature type="transmembrane region" description="Helical" evidence="2">
    <location>
        <begin position="51"/>
        <end position="71"/>
    </location>
</feature>
<feature type="transmembrane region" description="Helical" evidence="2">
    <location>
        <begin position="151"/>
        <end position="171"/>
    </location>
</feature>
<keyword evidence="2" id="KW-0812">Transmembrane</keyword>
<dbReference type="Proteomes" id="UP000198923">
    <property type="component" value="Unassembled WGS sequence"/>
</dbReference>
<dbReference type="RefSeq" id="WP_176955486.1">
    <property type="nucleotide sequence ID" value="NZ_FNCN01000013.1"/>
</dbReference>